<gene>
    <name evidence="1" type="ORF">Q8F55_007270</name>
</gene>
<reference evidence="1 2" key="1">
    <citation type="submission" date="2023-08" db="EMBL/GenBank/DDBJ databases">
        <title>Annotated Genome Sequence of Vanrija albida AlHP1.</title>
        <authorList>
            <person name="Herzog R."/>
        </authorList>
    </citation>
    <scope>NUCLEOTIDE SEQUENCE [LARGE SCALE GENOMIC DNA]</scope>
    <source>
        <strain evidence="1 2">AlHP1</strain>
    </source>
</reference>
<evidence type="ECO:0000313" key="2">
    <source>
        <dbReference type="Proteomes" id="UP001565368"/>
    </source>
</evidence>
<dbReference type="GeneID" id="95988313"/>
<protein>
    <submittedName>
        <fullName evidence="1">Uncharacterized protein</fullName>
    </submittedName>
</protein>
<keyword evidence="2" id="KW-1185">Reference proteome</keyword>
<proteinExistence type="predicted"/>
<organism evidence="1 2">
    <name type="scientific">Vanrija albida</name>
    <dbReference type="NCBI Taxonomy" id="181172"/>
    <lineage>
        <taxon>Eukaryota</taxon>
        <taxon>Fungi</taxon>
        <taxon>Dikarya</taxon>
        <taxon>Basidiomycota</taxon>
        <taxon>Agaricomycotina</taxon>
        <taxon>Tremellomycetes</taxon>
        <taxon>Trichosporonales</taxon>
        <taxon>Trichosporonaceae</taxon>
        <taxon>Vanrija</taxon>
    </lineage>
</organism>
<dbReference type="RefSeq" id="XP_069207778.1">
    <property type="nucleotide sequence ID" value="XM_069355707.1"/>
</dbReference>
<name>A0ABR3PZG4_9TREE</name>
<evidence type="ECO:0000313" key="1">
    <source>
        <dbReference type="EMBL" id="KAL1407834.1"/>
    </source>
</evidence>
<sequence length="172" mass="17503">MASIIAAGPAYGLDPPLSIDYFSGIRSSDLESCCTGEFTNLTSFQFSAVTPRGWSLPPAISGSPISRCHIDDPWGEGNGQDTASCMFGTDTWGYDPDMWFGVTISLQNGSVLAETPEVKLTLFNVSGARGASASASDAATATGAASGASTVHASWGIAALMGLVVATAVIAA</sequence>
<dbReference type="Proteomes" id="UP001565368">
    <property type="component" value="Unassembled WGS sequence"/>
</dbReference>
<accession>A0ABR3PZG4</accession>
<comment type="caution">
    <text evidence="1">The sequence shown here is derived from an EMBL/GenBank/DDBJ whole genome shotgun (WGS) entry which is preliminary data.</text>
</comment>
<dbReference type="EMBL" id="JBBXJM010000005">
    <property type="protein sequence ID" value="KAL1407834.1"/>
    <property type="molecule type" value="Genomic_DNA"/>
</dbReference>